<dbReference type="Proteomes" id="UP000242287">
    <property type="component" value="Unassembled WGS sequence"/>
</dbReference>
<proteinExistence type="predicted"/>
<sequence>MGLTHSSGLSSRITITVDGPSSLQTEALNVHLVSFPRWSNAQFQFHPFLLSAISPKTGVVRPPYLMGFHPFKVHPLRYAQPYVFPLSLRVHSKLVLVRAHTRMFLILF</sequence>
<accession>A0A2A9N961</accession>
<dbReference type="AlphaFoldDB" id="A0A2A9N961"/>
<evidence type="ECO:0000313" key="1">
    <source>
        <dbReference type="EMBL" id="PFH46488.1"/>
    </source>
</evidence>
<reference evidence="1 2" key="1">
    <citation type="submission" date="2014-02" db="EMBL/GenBank/DDBJ databases">
        <title>Transposable element dynamics among asymbiotic and ectomycorrhizal Amanita fungi.</title>
        <authorList>
            <consortium name="DOE Joint Genome Institute"/>
            <person name="Hess J."/>
            <person name="Skrede I."/>
            <person name="Wolfe B."/>
            <person name="LaButti K."/>
            <person name="Ohm R.A."/>
            <person name="Grigoriev I.V."/>
            <person name="Pringle A."/>
        </authorList>
    </citation>
    <scope>NUCLEOTIDE SEQUENCE [LARGE SCALE GENOMIC DNA]</scope>
    <source>
        <strain evidence="1 2">SKay4041</strain>
    </source>
</reference>
<organism evidence="1 2">
    <name type="scientific">Amanita thiersii Skay4041</name>
    <dbReference type="NCBI Taxonomy" id="703135"/>
    <lineage>
        <taxon>Eukaryota</taxon>
        <taxon>Fungi</taxon>
        <taxon>Dikarya</taxon>
        <taxon>Basidiomycota</taxon>
        <taxon>Agaricomycotina</taxon>
        <taxon>Agaricomycetes</taxon>
        <taxon>Agaricomycetidae</taxon>
        <taxon>Agaricales</taxon>
        <taxon>Pluteineae</taxon>
        <taxon>Amanitaceae</taxon>
        <taxon>Amanita</taxon>
    </lineage>
</organism>
<name>A0A2A9N961_9AGAR</name>
<keyword evidence="2" id="KW-1185">Reference proteome</keyword>
<evidence type="ECO:0000313" key="2">
    <source>
        <dbReference type="Proteomes" id="UP000242287"/>
    </source>
</evidence>
<gene>
    <name evidence="1" type="ORF">AMATHDRAFT_69736</name>
</gene>
<protein>
    <submittedName>
        <fullName evidence="1">Uncharacterized protein</fullName>
    </submittedName>
</protein>
<dbReference type="EMBL" id="KZ302186">
    <property type="protein sequence ID" value="PFH46488.1"/>
    <property type="molecule type" value="Genomic_DNA"/>
</dbReference>